<dbReference type="EMBL" id="NHYE01001425">
    <property type="protein sequence ID" value="PPQ95446.1"/>
    <property type="molecule type" value="Genomic_DNA"/>
</dbReference>
<keyword evidence="2 3" id="KW-0040">ANK repeat</keyword>
<dbReference type="AlphaFoldDB" id="A0A409XXI2"/>
<dbReference type="Pfam" id="PF00023">
    <property type="entry name" value="Ank"/>
    <property type="match status" value="1"/>
</dbReference>
<dbReference type="Pfam" id="PF13637">
    <property type="entry name" value="Ank_4"/>
    <property type="match status" value="1"/>
</dbReference>
<protein>
    <submittedName>
        <fullName evidence="4">Uncharacterized protein</fullName>
    </submittedName>
</protein>
<dbReference type="Gene3D" id="1.25.40.20">
    <property type="entry name" value="Ankyrin repeat-containing domain"/>
    <property type="match status" value="1"/>
</dbReference>
<comment type="caution">
    <text evidence="4">The sequence shown here is derived from an EMBL/GenBank/DDBJ whole genome shotgun (WGS) entry which is preliminary data.</text>
</comment>
<dbReference type="PRINTS" id="PR01415">
    <property type="entry name" value="ANKYRIN"/>
</dbReference>
<dbReference type="PROSITE" id="PS50088">
    <property type="entry name" value="ANK_REPEAT"/>
    <property type="match status" value="4"/>
</dbReference>
<gene>
    <name evidence="4" type="ORF">CVT26_008465</name>
</gene>
<evidence type="ECO:0000313" key="4">
    <source>
        <dbReference type="EMBL" id="PPQ95446.1"/>
    </source>
</evidence>
<sequence>QLPLLRTLLAEDPKLVNSVDVDGRTPLHWAVSSGSIDIVRFLIDQKAEIDKVDGSGWTPLHIAGDAGHENVVQELIGAGADVNRKNDKGLTPLHYAASKSRIDIGRLLISRGADYNARDNANQLPLHRAATTGSVGFIRLLLESSTPNNKLRLNTADRVGNTPLHLAMDSAHAEAAVVLITAGADRTRENLDGETPEAMAGVEGPEQKQARQYVIDHCGKA</sequence>
<evidence type="ECO:0000256" key="1">
    <source>
        <dbReference type="ARBA" id="ARBA00022737"/>
    </source>
</evidence>
<dbReference type="PANTHER" id="PTHR24171">
    <property type="entry name" value="ANKYRIN REPEAT DOMAIN-CONTAINING PROTEIN 39-RELATED"/>
    <property type="match status" value="1"/>
</dbReference>
<feature type="repeat" description="ANK" evidence="3">
    <location>
        <begin position="88"/>
        <end position="120"/>
    </location>
</feature>
<evidence type="ECO:0000256" key="3">
    <source>
        <dbReference type="PROSITE-ProRule" id="PRU00023"/>
    </source>
</evidence>
<organism evidence="4 5">
    <name type="scientific">Gymnopilus dilepis</name>
    <dbReference type="NCBI Taxonomy" id="231916"/>
    <lineage>
        <taxon>Eukaryota</taxon>
        <taxon>Fungi</taxon>
        <taxon>Dikarya</taxon>
        <taxon>Basidiomycota</taxon>
        <taxon>Agaricomycotina</taxon>
        <taxon>Agaricomycetes</taxon>
        <taxon>Agaricomycetidae</taxon>
        <taxon>Agaricales</taxon>
        <taxon>Agaricineae</taxon>
        <taxon>Hymenogastraceae</taxon>
        <taxon>Gymnopilus</taxon>
    </lineage>
</organism>
<dbReference type="InterPro" id="IPR002110">
    <property type="entry name" value="Ankyrin_rpt"/>
</dbReference>
<feature type="repeat" description="ANK" evidence="3">
    <location>
        <begin position="22"/>
        <end position="54"/>
    </location>
</feature>
<keyword evidence="5" id="KW-1185">Reference proteome</keyword>
<dbReference type="Proteomes" id="UP000284706">
    <property type="component" value="Unassembled WGS sequence"/>
</dbReference>
<dbReference type="Pfam" id="PF12796">
    <property type="entry name" value="Ank_2"/>
    <property type="match status" value="1"/>
</dbReference>
<dbReference type="InterPro" id="IPR036770">
    <property type="entry name" value="Ankyrin_rpt-contain_sf"/>
</dbReference>
<dbReference type="PANTHER" id="PTHR24171:SF10">
    <property type="entry name" value="ANKYRIN REPEAT DOMAIN-CONTAINING PROTEIN 29-LIKE"/>
    <property type="match status" value="1"/>
</dbReference>
<dbReference type="PROSITE" id="PS50297">
    <property type="entry name" value="ANK_REP_REGION"/>
    <property type="match status" value="4"/>
</dbReference>
<keyword evidence="1" id="KW-0677">Repeat</keyword>
<evidence type="ECO:0000256" key="2">
    <source>
        <dbReference type="ARBA" id="ARBA00023043"/>
    </source>
</evidence>
<dbReference type="OrthoDB" id="539213at2759"/>
<feature type="non-terminal residue" evidence="4">
    <location>
        <position position="1"/>
    </location>
</feature>
<reference evidence="4 5" key="1">
    <citation type="journal article" date="2018" name="Evol. Lett.">
        <title>Horizontal gene cluster transfer increased hallucinogenic mushroom diversity.</title>
        <authorList>
            <person name="Reynolds H.T."/>
            <person name="Vijayakumar V."/>
            <person name="Gluck-Thaler E."/>
            <person name="Korotkin H.B."/>
            <person name="Matheny P.B."/>
            <person name="Slot J.C."/>
        </authorList>
    </citation>
    <scope>NUCLEOTIDE SEQUENCE [LARGE SCALE GENOMIC DNA]</scope>
    <source>
        <strain evidence="4 5">SRW20</strain>
    </source>
</reference>
<feature type="repeat" description="ANK" evidence="3">
    <location>
        <begin position="55"/>
        <end position="87"/>
    </location>
</feature>
<dbReference type="SMART" id="SM00248">
    <property type="entry name" value="ANK"/>
    <property type="match status" value="5"/>
</dbReference>
<accession>A0A409XXI2</accession>
<dbReference type="SUPFAM" id="SSF48403">
    <property type="entry name" value="Ankyrin repeat"/>
    <property type="match status" value="1"/>
</dbReference>
<feature type="repeat" description="ANK" evidence="3">
    <location>
        <begin position="159"/>
        <end position="191"/>
    </location>
</feature>
<proteinExistence type="predicted"/>
<name>A0A409XXI2_9AGAR</name>
<dbReference type="STRING" id="231916.A0A409XXI2"/>
<evidence type="ECO:0000313" key="5">
    <source>
        <dbReference type="Proteomes" id="UP000284706"/>
    </source>
</evidence>
<dbReference type="InParanoid" id="A0A409XXI2"/>